<dbReference type="OrthoDB" id="9801785at2"/>
<dbReference type="SUPFAM" id="SSF51735">
    <property type="entry name" value="NAD(P)-binding Rossmann-fold domains"/>
    <property type="match status" value="1"/>
</dbReference>
<evidence type="ECO:0000256" key="8">
    <source>
        <dbReference type="ARBA" id="ARBA00023235"/>
    </source>
</evidence>
<dbReference type="Proteomes" id="UP000003835">
    <property type="component" value="Unassembled WGS sequence"/>
</dbReference>
<evidence type="ECO:0000256" key="2">
    <source>
        <dbReference type="ARBA" id="ARBA00001911"/>
    </source>
</evidence>
<comment type="similarity">
    <text evidence="4 10">Belongs to the NAD(P)-dependent epimerase/dehydratase family.</text>
</comment>
<feature type="domain" description="NAD-dependent epimerase/dehydratase" evidence="11">
    <location>
        <begin position="8"/>
        <end position="259"/>
    </location>
</feature>
<evidence type="ECO:0000256" key="4">
    <source>
        <dbReference type="ARBA" id="ARBA00007637"/>
    </source>
</evidence>
<dbReference type="InterPro" id="IPR005886">
    <property type="entry name" value="UDP_G4E"/>
</dbReference>
<accession>B4VH28</accession>
<reference evidence="12 13" key="1">
    <citation type="submission" date="2008-07" db="EMBL/GenBank/DDBJ databases">
        <authorList>
            <person name="Tandeau de Marsac N."/>
            <person name="Ferriera S."/>
            <person name="Johnson J."/>
            <person name="Kravitz S."/>
            <person name="Beeson K."/>
            <person name="Sutton G."/>
            <person name="Rogers Y.-H."/>
            <person name="Friedman R."/>
            <person name="Frazier M."/>
            <person name="Venter J.C."/>
        </authorList>
    </citation>
    <scope>NUCLEOTIDE SEQUENCE [LARGE SCALE GENOMIC DNA]</scope>
    <source>
        <strain evidence="12 13">PCC 7420</strain>
    </source>
</reference>
<evidence type="ECO:0000256" key="1">
    <source>
        <dbReference type="ARBA" id="ARBA00000083"/>
    </source>
</evidence>
<dbReference type="PANTHER" id="PTHR43725:SF53">
    <property type="entry name" value="UDP-ARABINOSE 4-EPIMERASE 1"/>
    <property type="match status" value="1"/>
</dbReference>
<evidence type="ECO:0000313" key="12">
    <source>
        <dbReference type="EMBL" id="EDX78719.1"/>
    </source>
</evidence>
<dbReference type="Gene3D" id="3.40.50.720">
    <property type="entry name" value="NAD(P)-binding Rossmann-like Domain"/>
    <property type="match status" value="1"/>
</dbReference>
<dbReference type="RefSeq" id="WP_006098196.1">
    <property type="nucleotide sequence ID" value="NZ_DS989841.1"/>
</dbReference>
<dbReference type="CDD" id="cd05247">
    <property type="entry name" value="UDP_G4E_1_SDR_e"/>
    <property type="match status" value="1"/>
</dbReference>
<dbReference type="GO" id="GO:0033499">
    <property type="term" value="P:galactose catabolic process via UDP-galactose, Leloir pathway"/>
    <property type="evidence" value="ECO:0007669"/>
    <property type="project" value="TreeGrafter"/>
</dbReference>
<protein>
    <recommendedName>
        <fullName evidence="6 10">UDP-glucose 4-epimerase</fullName>
        <ecNumber evidence="5 10">5.1.3.2</ecNumber>
    </recommendedName>
</protein>
<name>B4VH28_9CYAN</name>
<dbReference type="HOGENOM" id="CLU_007383_1_10_3"/>
<dbReference type="InterPro" id="IPR036291">
    <property type="entry name" value="NAD(P)-bd_dom_sf"/>
</dbReference>
<keyword evidence="9 10" id="KW-0119">Carbohydrate metabolism</keyword>
<dbReference type="Gene3D" id="3.90.25.10">
    <property type="entry name" value="UDP-galactose 4-epimerase, domain 1"/>
    <property type="match status" value="1"/>
</dbReference>
<evidence type="ECO:0000256" key="10">
    <source>
        <dbReference type="RuleBase" id="RU366046"/>
    </source>
</evidence>
<comment type="catalytic activity">
    <reaction evidence="1 10">
        <text>UDP-alpha-D-glucose = UDP-alpha-D-galactose</text>
        <dbReference type="Rhea" id="RHEA:22168"/>
        <dbReference type="ChEBI" id="CHEBI:58885"/>
        <dbReference type="ChEBI" id="CHEBI:66914"/>
        <dbReference type="EC" id="5.1.3.2"/>
    </reaction>
</comment>
<proteinExistence type="inferred from homology"/>
<dbReference type="InterPro" id="IPR001509">
    <property type="entry name" value="Epimerase_deHydtase"/>
</dbReference>
<dbReference type="UniPathway" id="UPA00214"/>
<dbReference type="EC" id="5.1.3.2" evidence="5 10"/>
<evidence type="ECO:0000313" key="13">
    <source>
        <dbReference type="Proteomes" id="UP000003835"/>
    </source>
</evidence>
<dbReference type="EMBL" id="DS989841">
    <property type="protein sequence ID" value="EDX78719.1"/>
    <property type="molecule type" value="Genomic_DNA"/>
</dbReference>
<organism evidence="12 13">
    <name type="scientific">Coleofasciculus chthonoplastes PCC 7420</name>
    <dbReference type="NCBI Taxonomy" id="118168"/>
    <lineage>
        <taxon>Bacteria</taxon>
        <taxon>Bacillati</taxon>
        <taxon>Cyanobacteriota</taxon>
        <taxon>Cyanophyceae</taxon>
        <taxon>Coleofasciculales</taxon>
        <taxon>Coleofasciculaceae</taxon>
        <taxon>Coleofasciculus</taxon>
    </lineage>
</organism>
<evidence type="ECO:0000256" key="9">
    <source>
        <dbReference type="ARBA" id="ARBA00023277"/>
    </source>
</evidence>
<dbReference type="PANTHER" id="PTHR43725">
    <property type="entry name" value="UDP-GLUCOSE 4-EPIMERASE"/>
    <property type="match status" value="1"/>
</dbReference>
<dbReference type="AlphaFoldDB" id="B4VH28"/>
<evidence type="ECO:0000259" key="11">
    <source>
        <dbReference type="Pfam" id="PF01370"/>
    </source>
</evidence>
<sequence length="332" mass="36891">MSQVQPEILVTGGAGYIGSHTVLALQRAGYNVVVLDNLVCGHREFVEEILKAKLVIGDVGDRTLLDQIFASHNIAAVLHFAAYIAVGESVIYPAKYYRNNVSGTLTLLEAMVAADVKTLVFPSTCAVYGMPQEVPMTEVHPQNPINPYATSKWMMERMLADFDHAYQLRFIVFRFFNAAGANPEGLLGEDHYPETHLIPLVLWTVLGKRDSIAIWGTDYSTPDGTCLRDYIHVSDLADAHILGLEYLLQGGKSEIFNLGSGNGFSVRQVIDTAKQVTQKEIKIIECDRRPGDAPILVGSSDKARKILGWSAKYPELSKIISDAWQWHQRRHH</sequence>
<dbReference type="STRING" id="118168.MC7420_7372"/>
<dbReference type="Pfam" id="PF01370">
    <property type="entry name" value="Epimerase"/>
    <property type="match status" value="1"/>
</dbReference>
<comment type="subunit">
    <text evidence="10">Homodimer.</text>
</comment>
<comment type="pathway">
    <text evidence="3 10">Carbohydrate metabolism; galactose metabolism.</text>
</comment>
<comment type="cofactor">
    <cofactor evidence="2 10">
        <name>NAD(+)</name>
        <dbReference type="ChEBI" id="CHEBI:57540"/>
    </cofactor>
</comment>
<dbReference type="NCBIfam" id="TIGR01179">
    <property type="entry name" value="galE"/>
    <property type="match status" value="1"/>
</dbReference>
<dbReference type="eggNOG" id="COG1087">
    <property type="taxonomic scope" value="Bacteria"/>
</dbReference>
<evidence type="ECO:0000256" key="7">
    <source>
        <dbReference type="ARBA" id="ARBA00023027"/>
    </source>
</evidence>
<keyword evidence="13" id="KW-1185">Reference proteome</keyword>
<evidence type="ECO:0000256" key="5">
    <source>
        <dbReference type="ARBA" id="ARBA00013189"/>
    </source>
</evidence>
<keyword evidence="7 10" id="KW-0520">NAD</keyword>
<keyword evidence="8 10" id="KW-0413">Isomerase</keyword>
<dbReference type="GO" id="GO:0003978">
    <property type="term" value="F:UDP-glucose 4-epimerase activity"/>
    <property type="evidence" value="ECO:0007669"/>
    <property type="project" value="UniProtKB-UniRule"/>
</dbReference>
<gene>
    <name evidence="12" type="ORF">MC7420_7372</name>
</gene>
<evidence type="ECO:0000256" key="3">
    <source>
        <dbReference type="ARBA" id="ARBA00004947"/>
    </source>
</evidence>
<evidence type="ECO:0000256" key="6">
    <source>
        <dbReference type="ARBA" id="ARBA00018569"/>
    </source>
</evidence>